<dbReference type="InterPro" id="IPR012347">
    <property type="entry name" value="Ferritin-like"/>
</dbReference>
<gene>
    <name evidence="3" type="ORF">FE263_15770</name>
</gene>
<keyword evidence="4" id="KW-1185">Reference proteome</keyword>
<feature type="region of interest" description="Disordered" evidence="1">
    <location>
        <begin position="17"/>
        <end position="41"/>
    </location>
</feature>
<evidence type="ECO:0000259" key="2">
    <source>
        <dbReference type="Pfam" id="PF03713"/>
    </source>
</evidence>
<accession>A0A5R9J2U1</accession>
<dbReference type="Gene3D" id="1.20.1260.10">
    <property type="match status" value="1"/>
</dbReference>
<evidence type="ECO:0000313" key="4">
    <source>
        <dbReference type="Proteomes" id="UP000305654"/>
    </source>
</evidence>
<dbReference type="PANTHER" id="PTHR36933:SF1">
    <property type="entry name" value="SLL0788 PROTEIN"/>
    <property type="match status" value="1"/>
</dbReference>
<dbReference type="Pfam" id="PF03713">
    <property type="entry name" value="DUF305"/>
    <property type="match status" value="1"/>
</dbReference>
<feature type="compositionally biased region" description="Polar residues" evidence="1">
    <location>
        <begin position="17"/>
        <end position="27"/>
    </location>
</feature>
<evidence type="ECO:0000313" key="3">
    <source>
        <dbReference type="EMBL" id="TLU71944.1"/>
    </source>
</evidence>
<feature type="compositionally biased region" description="Low complexity" evidence="1">
    <location>
        <begin position="28"/>
        <end position="39"/>
    </location>
</feature>
<name>A0A5R9J2U1_9PROT</name>
<evidence type="ECO:0000256" key="1">
    <source>
        <dbReference type="SAM" id="MobiDB-lite"/>
    </source>
</evidence>
<proteinExistence type="predicted"/>
<dbReference type="Proteomes" id="UP000305654">
    <property type="component" value="Unassembled WGS sequence"/>
</dbReference>
<dbReference type="InterPro" id="IPR005183">
    <property type="entry name" value="DUF305_CopM-like"/>
</dbReference>
<protein>
    <submittedName>
        <fullName evidence="3">DUF305 domain-containing protein</fullName>
    </submittedName>
</protein>
<dbReference type="OrthoDB" id="9804926at2"/>
<sequence>MAALLSAIATLALAQQPDSTANATRPLTTGSTGTASNSSRAFKAADDKMMMDMDHPMKGNADQDFVLGMLPHHAGAVAMAKVELDYGKDPEMRRLARGIIAAQQREIAQMHAWQVRHSH</sequence>
<feature type="domain" description="DUF305" evidence="2">
    <location>
        <begin position="18"/>
        <end position="113"/>
    </location>
</feature>
<dbReference type="PANTHER" id="PTHR36933">
    <property type="entry name" value="SLL0788 PROTEIN"/>
    <property type="match status" value="1"/>
</dbReference>
<dbReference type="AlphaFoldDB" id="A0A5R9J2U1"/>
<reference evidence="3 4" key="1">
    <citation type="submission" date="2019-05" db="EMBL/GenBank/DDBJ databases">
        <authorList>
            <person name="Pankratov T."/>
            <person name="Grouzdev D."/>
        </authorList>
    </citation>
    <scope>NUCLEOTIDE SEQUENCE [LARGE SCALE GENOMIC DNA]</scope>
    <source>
        <strain evidence="3 4">KEBCLARHB70R</strain>
    </source>
</reference>
<organism evidence="3 4">
    <name type="scientific">Lichenicoccus roseus</name>
    <dbReference type="NCBI Taxonomy" id="2683649"/>
    <lineage>
        <taxon>Bacteria</taxon>
        <taxon>Pseudomonadati</taxon>
        <taxon>Pseudomonadota</taxon>
        <taxon>Alphaproteobacteria</taxon>
        <taxon>Acetobacterales</taxon>
        <taxon>Acetobacteraceae</taxon>
        <taxon>Lichenicoccus</taxon>
    </lineage>
</organism>
<comment type="caution">
    <text evidence="3">The sequence shown here is derived from an EMBL/GenBank/DDBJ whole genome shotgun (WGS) entry which is preliminary data.</text>
</comment>
<dbReference type="EMBL" id="VCDI01000005">
    <property type="protein sequence ID" value="TLU71944.1"/>
    <property type="molecule type" value="Genomic_DNA"/>
</dbReference>